<dbReference type="EMBL" id="JACPSX010000269">
    <property type="protein sequence ID" value="MBI3016163.1"/>
    <property type="molecule type" value="Genomic_DNA"/>
</dbReference>
<sequence>MRRLSDGIDIGETLTNLTGKWIKRISADPSNALRASSVEFEGGEVVDNKNLDWKRVKPLIWW</sequence>
<evidence type="ECO:0000313" key="2">
    <source>
        <dbReference type="Proteomes" id="UP000741360"/>
    </source>
</evidence>
<evidence type="ECO:0000313" key="1">
    <source>
        <dbReference type="EMBL" id="MBI3016163.1"/>
    </source>
</evidence>
<dbReference type="Proteomes" id="UP000741360">
    <property type="component" value="Unassembled WGS sequence"/>
</dbReference>
<accession>A0A932M1L3</accession>
<protein>
    <submittedName>
        <fullName evidence="1">Uncharacterized protein</fullName>
    </submittedName>
</protein>
<comment type="caution">
    <text evidence="1">The sequence shown here is derived from an EMBL/GenBank/DDBJ whole genome shotgun (WGS) entry which is preliminary data.</text>
</comment>
<organism evidence="1 2">
    <name type="scientific">Tectimicrobiota bacterium</name>
    <dbReference type="NCBI Taxonomy" id="2528274"/>
    <lineage>
        <taxon>Bacteria</taxon>
        <taxon>Pseudomonadati</taxon>
        <taxon>Nitrospinota/Tectimicrobiota group</taxon>
        <taxon>Candidatus Tectimicrobiota</taxon>
    </lineage>
</organism>
<name>A0A932M1L3_UNCTE</name>
<dbReference type="AlphaFoldDB" id="A0A932M1L3"/>
<gene>
    <name evidence="1" type="ORF">HYY65_14125</name>
</gene>
<proteinExistence type="predicted"/>
<reference evidence="1" key="1">
    <citation type="submission" date="2020-07" db="EMBL/GenBank/DDBJ databases">
        <title>Huge and variable diversity of episymbiotic CPR bacteria and DPANN archaea in groundwater ecosystems.</title>
        <authorList>
            <person name="He C.Y."/>
            <person name="Keren R."/>
            <person name="Whittaker M."/>
            <person name="Farag I.F."/>
            <person name="Doudna J."/>
            <person name="Cate J.H.D."/>
            <person name="Banfield J.F."/>
        </authorList>
    </citation>
    <scope>NUCLEOTIDE SEQUENCE</scope>
    <source>
        <strain evidence="1">NC_groundwater_717_Ag_S-0.2um_59_8</strain>
    </source>
</reference>